<dbReference type="CDD" id="cd09917">
    <property type="entry name" value="F-box_SF"/>
    <property type="match status" value="1"/>
</dbReference>
<dbReference type="InterPro" id="IPR032675">
    <property type="entry name" value="LRR_dom_sf"/>
</dbReference>
<organism evidence="2 3">
    <name type="scientific">Rickenella mellea</name>
    <dbReference type="NCBI Taxonomy" id="50990"/>
    <lineage>
        <taxon>Eukaryota</taxon>
        <taxon>Fungi</taxon>
        <taxon>Dikarya</taxon>
        <taxon>Basidiomycota</taxon>
        <taxon>Agaricomycotina</taxon>
        <taxon>Agaricomycetes</taxon>
        <taxon>Hymenochaetales</taxon>
        <taxon>Rickenellaceae</taxon>
        <taxon>Rickenella</taxon>
    </lineage>
</organism>
<feature type="region of interest" description="Disordered" evidence="1">
    <location>
        <begin position="1"/>
        <end position="27"/>
    </location>
</feature>
<evidence type="ECO:0000313" key="2">
    <source>
        <dbReference type="EMBL" id="TDL22002.1"/>
    </source>
</evidence>
<name>A0A4Y7Q4A8_9AGAM</name>
<protein>
    <submittedName>
        <fullName evidence="2">Uncharacterized protein</fullName>
    </submittedName>
</protein>
<gene>
    <name evidence="2" type="ORF">BD410DRAFT_789082</name>
</gene>
<reference evidence="2 3" key="1">
    <citation type="submission" date="2018-06" db="EMBL/GenBank/DDBJ databases">
        <title>A transcriptomic atlas of mushroom development highlights an independent origin of complex multicellularity.</title>
        <authorList>
            <consortium name="DOE Joint Genome Institute"/>
            <person name="Krizsan K."/>
            <person name="Almasi E."/>
            <person name="Merenyi Z."/>
            <person name="Sahu N."/>
            <person name="Viragh M."/>
            <person name="Koszo T."/>
            <person name="Mondo S."/>
            <person name="Kiss B."/>
            <person name="Balint B."/>
            <person name="Kues U."/>
            <person name="Barry K."/>
            <person name="Hegedus J.C."/>
            <person name="Henrissat B."/>
            <person name="Johnson J."/>
            <person name="Lipzen A."/>
            <person name="Ohm R."/>
            <person name="Nagy I."/>
            <person name="Pangilinan J."/>
            <person name="Yan J."/>
            <person name="Xiong Y."/>
            <person name="Grigoriev I.V."/>
            <person name="Hibbett D.S."/>
            <person name="Nagy L.G."/>
        </authorList>
    </citation>
    <scope>NUCLEOTIDE SEQUENCE [LARGE SCALE GENOMIC DNA]</scope>
    <source>
        <strain evidence="2 3">SZMC22713</strain>
    </source>
</reference>
<keyword evidence="3" id="KW-1185">Reference proteome</keyword>
<evidence type="ECO:0000256" key="1">
    <source>
        <dbReference type="SAM" id="MobiDB-lite"/>
    </source>
</evidence>
<dbReference type="Proteomes" id="UP000294933">
    <property type="component" value="Unassembled WGS sequence"/>
</dbReference>
<dbReference type="Gene3D" id="3.80.10.10">
    <property type="entry name" value="Ribonuclease Inhibitor"/>
    <property type="match status" value="1"/>
</dbReference>
<dbReference type="AlphaFoldDB" id="A0A4Y7Q4A8"/>
<accession>A0A4Y7Q4A8</accession>
<evidence type="ECO:0000313" key="3">
    <source>
        <dbReference type="Proteomes" id="UP000294933"/>
    </source>
</evidence>
<dbReference type="EMBL" id="ML170177">
    <property type="protein sequence ID" value="TDL22002.1"/>
    <property type="molecule type" value="Genomic_DNA"/>
</dbReference>
<sequence length="480" mass="55251">MTGSIISDREGGGANTREAAPTSSLTPGHFALPVPPYKLSEFELVMREYLKRNHLSGSHTPSSFESPPQIMSLEKVLSLPHDQLPDEIWVSIFECLPTYPSPERRDRCSSTTDEYPIQRMSRTCKRMRAIALPFMYSDVYLTTDTSVLRTLLEMWHHPELVRHVRRFDIYMRALLYPPRSNRTLRAVLRERRQLEQEFFGIASVLTKHSPLTTLNFYGALPKRLADDMLAQCRPAFVRAKNISFERDPLTSTKFDRKSWVDAQNVQNILSHCHAIEQVRLSMVHSGTFTNAHTFPHSLRTLYMHYVQLSPNTYAVWLSQLPSLKLLHISNPGWAGADFTSLIAAFGHFGPNLESLAIEESYMAMGIREKTYFTWATVTTEMVKCCSTLTELRLNGVCYRADIVRDLPEPLVSLVMDRMQFGAGRFETISYVEFLDGLIELPFLKKLIVNHNYVHEDDLEAEIILRERGVQSVALKYWYYR</sequence>
<dbReference type="SUPFAM" id="SSF52047">
    <property type="entry name" value="RNI-like"/>
    <property type="match status" value="1"/>
</dbReference>
<proteinExistence type="predicted"/>
<dbReference type="VEuPathDB" id="FungiDB:BD410DRAFT_789082"/>